<feature type="region of interest" description="Disordered" evidence="1">
    <location>
        <begin position="599"/>
        <end position="731"/>
    </location>
</feature>
<sequence length="758" mass="77818">MRKKIISIILILLGLVALGLGIGSGTIWKPETSVTLKTGTLDKSVLVATNPGVVHQVNDAVKIQVTDPKGGKVALVTGRSRDVVGWIGTDAHWQITGATTWDALDAKFVAGQEQPADPEQDPATEPEAPAEGEEAGPQESPAASLIDSDMWLDVYEGEGSISIDVEKVPDSVIFLAASLEPGATEAPQVSFTWDREVATPLVLPGILVGALLIAIGALLLIDSLRRTPNWVELDEQAKLAVAAKTKSADLKLAEPETDAADNTTELESEGTAKTLTEADRFGAGNIAALNPVVDPLVDSDTTAEAVTSSLHGSESRTESTDSTDSTPDLEELPGSDRERSAFAPPIPGLGQTDESNNANSDAGSQAQEPSSETDTAELAAAQSVAGAADNADASIAADQIELDKFAPTGTESAGSEQAEPIADQPAVDQTGAEQTGVLAANGAAASADDDQPDVALNFDPVNAPAQSPPKRSWLGQLFGKKRKNDQAAVAAGPIPLPADAIGSIHSGTGAVGDTPAPALEGAAEQGSPSAPIARPTPVAPGTPSANHAFAPVAPSANVTGEDQPQSQQAALEAFAAMDEPDVTTGALQAAGLTRRQLREMRERKEAAEQRNIPTTTGSLEFGAPVVDPGLQTASGSAQAEAPLERPSWLPQGADTTTASNWRAAWGVRKDLPEQPTQPVPVPPSQAGENSAPGQEPQTTAATSAQAVPGTSAPQPAATDQHNSTVAPAAPSTRRALYGAYRAAAEVIANQDADEEQPK</sequence>
<feature type="compositionally biased region" description="Polar residues" evidence="1">
    <location>
        <begin position="556"/>
        <end position="568"/>
    </location>
</feature>
<dbReference type="EMBL" id="CP146203">
    <property type="protein sequence ID" value="XBH22103.1"/>
    <property type="molecule type" value="Genomic_DNA"/>
</dbReference>
<keyword evidence="2" id="KW-1133">Transmembrane helix</keyword>
<gene>
    <name evidence="3" type="ORF">V5R04_02405</name>
</gene>
<feature type="region of interest" description="Disordered" evidence="1">
    <location>
        <begin position="112"/>
        <end position="141"/>
    </location>
</feature>
<accession>A0AAU7DW85</accession>
<reference evidence="3" key="1">
    <citation type="submission" date="2024-02" db="EMBL/GenBank/DDBJ databases">
        <title>Tomenella chthoni gen. nov. sp. nov., a member of the family Jonesiaceae isolated from bat guano.</title>
        <authorList>
            <person name="Miller S.L."/>
            <person name="King J."/>
            <person name="Sankaranarayanan K."/>
            <person name="Lawson P.A."/>
        </authorList>
    </citation>
    <scope>NUCLEOTIDE SEQUENCE</scope>
    <source>
        <strain evidence="3">BS-20</strain>
    </source>
</reference>
<feature type="transmembrane region" description="Helical" evidence="2">
    <location>
        <begin position="201"/>
        <end position="221"/>
    </location>
</feature>
<feature type="compositionally biased region" description="Polar residues" evidence="1">
    <location>
        <begin position="303"/>
        <end position="312"/>
    </location>
</feature>
<feature type="region of interest" description="Disordered" evidence="1">
    <location>
        <begin position="408"/>
        <end position="491"/>
    </location>
</feature>
<feature type="compositionally biased region" description="Polar residues" evidence="1">
    <location>
        <begin position="352"/>
        <end position="373"/>
    </location>
</feature>
<feature type="region of interest" description="Disordered" evidence="1">
    <location>
        <begin position="504"/>
        <end position="568"/>
    </location>
</feature>
<protein>
    <submittedName>
        <fullName evidence="3">Uncharacterized protein</fullName>
    </submittedName>
</protein>
<evidence type="ECO:0000256" key="1">
    <source>
        <dbReference type="SAM" id="MobiDB-lite"/>
    </source>
</evidence>
<feature type="compositionally biased region" description="Acidic residues" evidence="1">
    <location>
        <begin position="255"/>
        <end position="268"/>
    </location>
</feature>
<evidence type="ECO:0000256" key="2">
    <source>
        <dbReference type="SAM" id="Phobius"/>
    </source>
</evidence>
<keyword evidence="2" id="KW-0472">Membrane</keyword>
<keyword evidence="2" id="KW-0812">Transmembrane</keyword>
<organism evidence="3">
    <name type="scientific">Jonesiaceae bacterium BS-20</name>
    <dbReference type="NCBI Taxonomy" id="3120821"/>
    <lineage>
        <taxon>Bacteria</taxon>
        <taxon>Bacillati</taxon>
        <taxon>Actinomycetota</taxon>
        <taxon>Actinomycetes</taxon>
        <taxon>Micrococcales</taxon>
        <taxon>Jonesiaceae</taxon>
    </lineage>
</organism>
<feature type="region of interest" description="Disordered" evidence="1">
    <location>
        <begin position="303"/>
        <end position="376"/>
    </location>
</feature>
<name>A0AAU7DW85_9MICO</name>
<dbReference type="AlphaFoldDB" id="A0AAU7DW85"/>
<feature type="region of interest" description="Disordered" evidence="1">
    <location>
        <begin position="252"/>
        <end position="271"/>
    </location>
</feature>
<evidence type="ECO:0000313" key="3">
    <source>
        <dbReference type="EMBL" id="XBH22103.1"/>
    </source>
</evidence>
<feature type="compositionally biased region" description="Polar residues" evidence="1">
    <location>
        <begin position="686"/>
        <end position="705"/>
    </location>
</feature>
<feature type="compositionally biased region" description="Basic and acidic residues" evidence="1">
    <location>
        <begin position="599"/>
        <end position="608"/>
    </location>
</feature>
<feature type="compositionally biased region" description="Acidic residues" evidence="1">
    <location>
        <begin position="116"/>
        <end position="136"/>
    </location>
</feature>
<proteinExistence type="predicted"/>
<feature type="compositionally biased region" description="Polar residues" evidence="1">
    <location>
        <begin position="711"/>
        <end position="725"/>
    </location>
</feature>